<comment type="caution">
    <text evidence="4">The sequence shown here is derived from an EMBL/GenBank/DDBJ whole genome shotgun (WGS) entry which is preliminary data.</text>
</comment>
<dbReference type="RefSeq" id="WP_023066556.1">
    <property type="nucleotide sequence ID" value="NZ_AUZM01000024.1"/>
</dbReference>
<keyword evidence="5" id="KW-1185">Reference proteome</keyword>
<dbReference type="Gene3D" id="3.90.1570.10">
    <property type="entry name" value="tt1808, chain A"/>
    <property type="match status" value="1"/>
</dbReference>
<evidence type="ECO:0000259" key="3">
    <source>
        <dbReference type="Pfam" id="PF05685"/>
    </source>
</evidence>
<reference evidence="4 5" key="1">
    <citation type="journal article" date="2013" name="Front. Microbiol.">
        <title>Comparative genomic analyses of the cyanobacterium, Lyngbya aestuarii BL J, a powerful hydrogen producer.</title>
        <authorList>
            <person name="Kothari A."/>
            <person name="Vaughn M."/>
            <person name="Garcia-Pichel F."/>
        </authorList>
    </citation>
    <scope>NUCLEOTIDE SEQUENCE [LARGE SCALE GENOMIC DNA]</scope>
    <source>
        <strain evidence="4 5">BL J</strain>
    </source>
</reference>
<accession>U7QH48</accession>
<name>U7QH48_9CYAN</name>
<feature type="region of interest" description="Disordered" evidence="2">
    <location>
        <begin position="1"/>
        <end position="28"/>
    </location>
</feature>
<dbReference type="Pfam" id="PF05685">
    <property type="entry name" value="Uma2"/>
    <property type="match status" value="1"/>
</dbReference>
<organism evidence="4 5">
    <name type="scientific">Lyngbya aestuarii BL J</name>
    <dbReference type="NCBI Taxonomy" id="1348334"/>
    <lineage>
        <taxon>Bacteria</taxon>
        <taxon>Bacillati</taxon>
        <taxon>Cyanobacteriota</taxon>
        <taxon>Cyanophyceae</taxon>
        <taxon>Oscillatoriophycideae</taxon>
        <taxon>Oscillatoriales</taxon>
        <taxon>Microcoleaceae</taxon>
        <taxon>Lyngbya</taxon>
    </lineage>
</organism>
<keyword evidence="4" id="KW-0255">Endonuclease</keyword>
<dbReference type="CDD" id="cd06260">
    <property type="entry name" value="DUF820-like"/>
    <property type="match status" value="1"/>
</dbReference>
<dbReference type="InterPro" id="IPR012296">
    <property type="entry name" value="Nuclease_put_TT1808"/>
</dbReference>
<protein>
    <submittedName>
        <fullName evidence="4">Restriction endonuclease family protein</fullName>
    </submittedName>
</protein>
<evidence type="ECO:0000256" key="2">
    <source>
        <dbReference type="SAM" id="MobiDB-lite"/>
    </source>
</evidence>
<evidence type="ECO:0000313" key="4">
    <source>
        <dbReference type="EMBL" id="ERT07223.1"/>
    </source>
</evidence>
<sequence length="272" mass="31584">MSETTPITPYLTSLPPTQEELPYDDGEPMESQRHQFQMEILINTLQPWMASRSDGFVGGNMFVYYSLEQVRNKDFRGPDFFAVLGVPKKERRSWVVWEEGKAPDVVIELLSESTAELDKTEKKYIYQDRLRVSEYFWFDPFNPEDLAGFSLQQGVFQPIDFNPQNQLVSQALGLSLVRWFGEYQGIEATWLRWADLDGELFLLPQEIAEQEFQRAEQAHQRAEQEFQRAEQVESQLNQAARTLLQQGMTQEQVMQVTGLSLATIQELIDTNR</sequence>
<gene>
    <name evidence="4" type="ORF">M595_2818</name>
</gene>
<evidence type="ECO:0000256" key="1">
    <source>
        <dbReference type="SAM" id="Coils"/>
    </source>
</evidence>
<dbReference type="PATRIC" id="fig|1348334.3.peg.2728"/>
<keyword evidence="4" id="KW-0540">Nuclease</keyword>
<dbReference type="PANTHER" id="PTHR33352:SF3">
    <property type="entry name" value="SLR1612 PROTEIN"/>
    <property type="match status" value="1"/>
</dbReference>
<keyword evidence="1" id="KW-0175">Coiled coil</keyword>
<dbReference type="OrthoDB" id="557157at2"/>
<evidence type="ECO:0000313" key="5">
    <source>
        <dbReference type="Proteomes" id="UP000017127"/>
    </source>
</evidence>
<dbReference type="InterPro" id="IPR008538">
    <property type="entry name" value="Uma2"/>
</dbReference>
<keyword evidence="4" id="KW-0378">Hydrolase</keyword>
<feature type="coiled-coil region" evidence="1">
    <location>
        <begin position="205"/>
        <end position="242"/>
    </location>
</feature>
<feature type="domain" description="Putative restriction endonuclease" evidence="3">
    <location>
        <begin position="14"/>
        <end position="174"/>
    </location>
</feature>
<dbReference type="PANTHER" id="PTHR33352">
    <property type="entry name" value="SLR1095 PROTEIN"/>
    <property type="match status" value="1"/>
</dbReference>
<dbReference type="InterPro" id="IPR011335">
    <property type="entry name" value="Restrct_endonuc-II-like"/>
</dbReference>
<dbReference type="EMBL" id="AUZM01000024">
    <property type="protein sequence ID" value="ERT07223.1"/>
    <property type="molecule type" value="Genomic_DNA"/>
</dbReference>
<dbReference type="Proteomes" id="UP000017127">
    <property type="component" value="Unassembled WGS sequence"/>
</dbReference>
<dbReference type="SUPFAM" id="SSF52980">
    <property type="entry name" value="Restriction endonuclease-like"/>
    <property type="match status" value="1"/>
</dbReference>
<feature type="compositionally biased region" description="Polar residues" evidence="2">
    <location>
        <begin position="1"/>
        <end position="16"/>
    </location>
</feature>
<proteinExistence type="predicted"/>
<dbReference type="GO" id="GO:0004519">
    <property type="term" value="F:endonuclease activity"/>
    <property type="evidence" value="ECO:0007669"/>
    <property type="project" value="UniProtKB-KW"/>
</dbReference>
<dbReference type="AlphaFoldDB" id="U7QH48"/>